<name>F9D263_PREDD</name>
<dbReference type="STRING" id="908937.Prede_1070"/>
<gene>
    <name evidence="4" type="ORF">HMPREF9136_0941</name>
</gene>
<evidence type="ECO:0000256" key="2">
    <source>
        <dbReference type="SAM" id="SignalP"/>
    </source>
</evidence>
<evidence type="ECO:0000259" key="3">
    <source>
        <dbReference type="PROSITE" id="PS51123"/>
    </source>
</evidence>
<dbReference type="InterPro" id="IPR006665">
    <property type="entry name" value="OmpA-like"/>
</dbReference>
<dbReference type="InterPro" id="IPR036737">
    <property type="entry name" value="OmpA-like_sf"/>
</dbReference>
<feature type="signal peptide" evidence="2">
    <location>
        <begin position="1"/>
        <end position="20"/>
    </location>
</feature>
<keyword evidence="1" id="KW-0472">Membrane</keyword>
<evidence type="ECO:0000313" key="4">
    <source>
        <dbReference type="EMBL" id="EGQ15881.1"/>
    </source>
</evidence>
<feature type="domain" description="OmpA-like" evidence="3">
    <location>
        <begin position="281"/>
        <end position="390"/>
    </location>
</feature>
<dbReference type="eggNOG" id="COG2885">
    <property type="taxonomic scope" value="Bacteria"/>
</dbReference>
<dbReference type="AlphaFoldDB" id="F9D263"/>
<proteinExistence type="predicted"/>
<dbReference type="PROSITE" id="PS51123">
    <property type="entry name" value="OMPA_2"/>
    <property type="match status" value="1"/>
</dbReference>
<keyword evidence="2" id="KW-0732">Signal</keyword>
<dbReference type="EMBL" id="AFPW01000012">
    <property type="protein sequence ID" value="EGQ15881.1"/>
    <property type="molecule type" value="Genomic_DNA"/>
</dbReference>
<reference evidence="4 5" key="1">
    <citation type="submission" date="2011-04" db="EMBL/GenBank/DDBJ databases">
        <authorList>
            <person name="Muzny D."/>
            <person name="Qin X."/>
            <person name="Deng J."/>
            <person name="Jiang H."/>
            <person name="Liu Y."/>
            <person name="Qu J."/>
            <person name="Song X.-Z."/>
            <person name="Zhang L."/>
            <person name="Thornton R."/>
            <person name="Coyle M."/>
            <person name="Francisco L."/>
            <person name="Jackson L."/>
            <person name="Javaid M."/>
            <person name="Korchina V."/>
            <person name="Kovar C."/>
            <person name="Mata R."/>
            <person name="Mathew T."/>
            <person name="Ngo R."/>
            <person name="Nguyen L."/>
            <person name="Nguyen N."/>
            <person name="Okwuonu G."/>
            <person name="Ongeri F."/>
            <person name="Pham C."/>
            <person name="Simmons D."/>
            <person name="Wilczek-Boney K."/>
            <person name="Hale W."/>
            <person name="Jakkamsetti A."/>
            <person name="Pham P."/>
            <person name="Ruth R."/>
            <person name="San Lucas F."/>
            <person name="Warren J."/>
            <person name="Zhang J."/>
            <person name="Zhao Z."/>
            <person name="Zhou C."/>
            <person name="Zhu D."/>
            <person name="Lee S."/>
            <person name="Bess C."/>
            <person name="Blankenburg K."/>
            <person name="Forbes L."/>
            <person name="Fu Q."/>
            <person name="Gubbala S."/>
            <person name="Hirani K."/>
            <person name="Jayaseelan J.C."/>
            <person name="Lara F."/>
            <person name="Munidasa M."/>
            <person name="Palculict T."/>
            <person name="Patil S."/>
            <person name="Pu L.-L."/>
            <person name="Saada N."/>
            <person name="Tang L."/>
            <person name="Weissenberger G."/>
            <person name="Zhu Y."/>
            <person name="Hemphill L."/>
            <person name="Shang Y."/>
            <person name="Youmans B."/>
            <person name="Ayvaz T."/>
            <person name="Ross M."/>
            <person name="Santibanez J."/>
            <person name="Aqrawi P."/>
            <person name="Gross S."/>
            <person name="Joshi V."/>
            <person name="Fowler G."/>
            <person name="Nazareth L."/>
            <person name="Reid J."/>
            <person name="Worley K."/>
            <person name="Petrosino J."/>
            <person name="Highlander S."/>
            <person name="Gibbs R."/>
        </authorList>
    </citation>
    <scope>NUCLEOTIDE SEQUENCE [LARGE SCALE GENOMIC DNA]</scope>
    <source>
        <strain evidence="4 5">DSM 3688</strain>
    </source>
</reference>
<accession>F9D263</accession>
<comment type="caution">
    <text evidence="4">The sequence shown here is derived from an EMBL/GenBank/DDBJ whole genome shotgun (WGS) entry which is preliminary data.</text>
</comment>
<dbReference type="PANTHER" id="PTHR30329">
    <property type="entry name" value="STATOR ELEMENT OF FLAGELLAR MOTOR COMPLEX"/>
    <property type="match status" value="1"/>
</dbReference>
<dbReference type="CDD" id="cd07185">
    <property type="entry name" value="OmpA_C-like"/>
    <property type="match status" value="1"/>
</dbReference>
<dbReference type="SUPFAM" id="SSF103088">
    <property type="entry name" value="OmpA-like"/>
    <property type="match status" value="1"/>
</dbReference>
<dbReference type="InterPro" id="IPR050330">
    <property type="entry name" value="Bact_OuterMem_StrucFunc"/>
</dbReference>
<evidence type="ECO:0000313" key="5">
    <source>
        <dbReference type="Proteomes" id="UP000007820"/>
    </source>
</evidence>
<dbReference type="Gene3D" id="3.30.1330.60">
    <property type="entry name" value="OmpA-like domain"/>
    <property type="match status" value="1"/>
</dbReference>
<sequence>MMKKIFLALALAGAALGASAQDAEPVQQYSVATNSFWSNWFVQAGGDWNVWYSAQEHHADNHNGMGFFGSERRTFGASLALGKWFTPGIGLRTKLQAWQGKRIPALEHDAAKFDAWILNEHVMLNLSNLFCGYSDTRVWNLVPFLGGGVSRNMSRNTYAMQLSMGLQSSWRVSRKLSIYLEGGWNRLSDDFDGATASAGAAPHQGPLCWENKDNHVYGEVGLTLRLGRGTWNRVPDVEAIQSLSQSQLDALNAQLGDAQAENARLQSLLDEQSKPQVEETVAPEPVSTVVSVFFNLGRSEIASRKDLVNVEPLARYGREGRKLVVTGYADSATGNAEANRRLSEARANTVARELEKLGVSRDNIVIVARGGVADLSPVSYNRRATVELAK</sequence>
<dbReference type="GO" id="GO:0016020">
    <property type="term" value="C:membrane"/>
    <property type="evidence" value="ECO:0007669"/>
    <property type="project" value="UniProtKB-UniRule"/>
</dbReference>
<evidence type="ECO:0000256" key="1">
    <source>
        <dbReference type="PROSITE-ProRule" id="PRU00473"/>
    </source>
</evidence>
<feature type="chain" id="PRO_5003387098" evidence="2">
    <location>
        <begin position="21"/>
        <end position="390"/>
    </location>
</feature>
<organism evidence="4 5">
    <name type="scientific">Prevotella dentalis (strain ATCC 49559 / DSM 3688 / JCM 13448 / NCTC 12043 / ES 2772)</name>
    <name type="common">Mitsuokella dentalis</name>
    <dbReference type="NCBI Taxonomy" id="908937"/>
    <lineage>
        <taxon>Bacteria</taxon>
        <taxon>Pseudomonadati</taxon>
        <taxon>Bacteroidota</taxon>
        <taxon>Bacteroidia</taxon>
        <taxon>Bacteroidales</taxon>
        <taxon>Prevotellaceae</taxon>
        <taxon>Prevotella</taxon>
    </lineage>
</organism>
<dbReference type="Proteomes" id="UP000007820">
    <property type="component" value="Unassembled WGS sequence"/>
</dbReference>
<dbReference type="PANTHER" id="PTHR30329:SF21">
    <property type="entry name" value="LIPOPROTEIN YIAD-RELATED"/>
    <property type="match status" value="1"/>
</dbReference>
<protein>
    <submittedName>
        <fullName evidence="4">Major outer membrane protein OmpA family protein</fullName>
    </submittedName>
</protein>
<dbReference type="Pfam" id="PF00691">
    <property type="entry name" value="OmpA"/>
    <property type="match status" value="1"/>
</dbReference>